<dbReference type="Pfam" id="PF03793">
    <property type="entry name" value="PASTA"/>
    <property type="match status" value="1"/>
</dbReference>
<feature type="transmembrane region" description="Helical" evidence="2">
    <location>
        <begin position="33"/>
        <end position="50"/>
    </location>
</feature>
<dbReference type="CDD" id="cd06577">
    <property type="entry name" value="PASTA_pknB"/>
    <property type="match status" value="1"/>
</dbReference>
<dbReference type="InterPro" id="IPR002477">
    <property type="entry name" value="Peptidoglycan-bd-like"/>
</dbReference>
<evidence type="ECO:0000259" key="3">
    <source>
        <dbReference type="PROSITE" id="PS51178"/>
    </source>
</evidence>
<dbReference type="Proteomes" id="UP000315252">
    <property type="component" value="Unassembled WGS sequence"/>
</dbReference>
<dbReference type="OrthoDB" id="5395100at2"/>
<evidence type="ECO:0000313" key="4">
    <source>
        <dbReference type="EMBL" id="TQV78336.1"/>
    </source>
</evidence>
<feature type="region of interest" description="Disordered" evidence="1">
    <location>
        <begin position="259"/>
        <end position="279"/>
    </location>
</feature>
<dbReference type="PROSITE" id="PS51178">
    <property type="entry name" value="PASTA"/>
    <property type="match status" value="1"/>
</dbReference>
<dbReference type="InterPro" id="IPR005543">
    <property type="entry name" value="PASTA_dom"/>
</dbReference>
<protein>
    <submittedName>
        <fullName evidence="4">PASTA domain-containing protein</fullName>
    </submittedName>
</protein>
<keyword evidence="5" id="KW-1185">Reference proteome</keyword>
<proteinExistence type="predicted"/>
<dbReference type="Gene3D" id="3.30.10.20">
    <property type="match status" value="1"/>
</dbReference>
<dbReference type="SUPFAM" id="SSF47090">
    <property type="entry name" value="PGBD-like"/>
    <property type="match status" value="1"/>
</dbReference>
<dbReference type="Gene3D" id="1.10.101.10">
    <property type="entry name" value="PGBD-like superfamily/PGBD"/>
    <property type="match status" value="1"/>
</dbReference>
<keyword evidence="2" id="KW-1133">Transmembrane helix</keyword>
<feature type="domain" description="PASTA" evidence="3">
    <location>
        <begin position="369"/>
        <end position="436"/>
    </location>
</feature>
<name>A0A545TMC5_9PROT</name>
<evidence type="ECO:0000313" key="5">
    <source>
        <dbReference type="Proteomes" id="UP000315252"/>
    </source>
</evidence>
<dbReference type="Pfam" id="PF01471">
    <property type="entry name" value="PG_binding_1"/>
    <property type="match status" value="1"/>
</dbReference>
<comment type="caution">
    <text evidence="4">The sequence shown here is derived from an EMBL/GenBank/DDBJ whole genome shotgun (WGS) entry which is preliminary data.</text>
</comment>
<feature type="region of interest" description="Disordered" evidence="1">
    <location>
        <begin position="333"/>
        <end position="378"/>
    </location>
</feature>
<dbReference type="AlphaFoldDB" id="A0A545TMC5"/>
<reference evidence="4 5" key="1">
    <citation type="submission" date="2019-06" db="EMBL/GenBank/DDBJ databases">
        <title>Whole genome sequence for Rhodospirillaceae sp. R148.</title>
        <authorList>
            <person name="Wang G."/>
        </authorList>
    </citation>
    <scope>NUCLEOTIDE SEQUENCE [LARGE SCALE GENOMIC DNA]</scope>
    <source>
        <strain evidence="4 5">R148</strain>
    </source>
</reference>
<evidence type="ECO:0000256" key="2">
    <source>
        <dbReference type="SAM" id="Phobius"/>
    </source>
</evidence>
<evidence type="ECO:0000256" key="1">
    <source>
        <dbReference type="SAM" id="MobiDB-lite"/>
    </source>
</evidence>
<gene>
    <name evidence="4" type="ORF">FKG95_17360</name>
</gene>
<dbReference type="RefSeq" id="WP_142897670.1">
    <property type="nucleotide sequence ID" value="NZ_ML660057.1"/>
</dbReference>
<dbReference type="EMBL" id="VHSH01000006">
    <property type="protein sequence ID" value="TQV78336.1"/>
    <property type="molecule type" value="Genomic_DNA"/>
</dbReference>
<dbReference type="InterPro" id="IPR036366">
    <property type="entry name" value="PGBDSf"/>
</dbReference>
<feature type="compositionally biased region" description="Low complexity" evidence="1">
    <location>
        <begin position="342"/>
        <end position="372"/>
    </location>
</feature>
<feature type="compositionally biased region" description="Low complexity" evidence="1">
    <location>
        <begin position="442"/>
        <end position="468"/>
    </location>
</feature>
<accession>A0A545TMC5</accession>
<organism evidence="4 5">
    <name type="scientific">Denitrobaculum tricleocarpae</name>
    <dbReference type="NCBI Taxonomy" id="2591009"/>
    <lineage>
        <taxon>Bacteria</taxon>
        <taxon>Pseudomonadati</taxon>
        <taxon>Pseudomonadota</taxon>
        <taxon>Alphaproteobacteria</taxon>
        <taxon>Rhodospirillales</taxon>
        <taxon>Rhodospirillaceae</taxon>
        <taxon>Denitrobaculum</taxon>
    </lineage>
</organism>
<keyword evidence="2" id="KW-0812">Transmembrane</keyword>
<dbReference type="InterPro" id="IPR036365">
    <property type="entry name" value="PGBD-like_sf"/>
</dbReference>
<keyword evidence="2" id="KW-0472">Membrane</keyword>
<feature type="region of interest" description="Disordered" evidence="1">
    <location>
        <begin position="436"/>
        <end position="476"/>
    </location>
</feature>
<sequence>MTDQKVNRTAENREGTFKRRFTPSTAFFRQTRAAAVLTLGALVIGAALIAKTPSLSAQNINWTDPQSPLLKAVVTHQRIANEQEVGNILVMRGGRPFAGVTRMTLVAGDSLITGDQTAIIGYADQSWEAVVHPNTQVDFKGGEIKVAFGRMFVQLTPSEQKLLPISVTSNYGTVTAGKASFEIDVSEERAVITVIAGTMDLARPKSEIVKLQALDEAVLVSDAPVVTRPISTDRFAKIGSRIATLSNLGVVSSGVESLSPQESDLAEGTPESEGQSARNKTAQSLLNALGYDAGPADGVAGPRTLRAVAAFRLDQKLPGTTEIDEALITALRAESPPPPTAPQVVQAAPEPQRVQAPQAQAPQTEAPQTETTSKTPDVTRLDFDKARLMLIQSEQLIGRVTYEVHEDVAPGTVLRQLPAPGQATRRNLSVDLVVSRAPSKSTQTGATATEADATGTPVPQAVPATAVVSPPPPPPAKTAAIGSQTDSEIAAAEVEAYLGAKGYLGTQDEVISLFRPEQKLDSVGPVDANVLSRDELSACLRIEDDYLAQKLRAGTSSQKQDATADEIAALDVQLDETLPKTDPDKPETLEVYNRLLDKRHRLFAEYKDKILPEARQNDRALKALERSFQADCGQRPYRADDLEAARKKASLIR</sequence>